<reference evidence="1" key="2">
    <citation type="submission" date="2013-04" db="UniProtKB">
        <authorList>
            <consortium name="EnsemblPlants"/>
        </authorList>
    </citation>
    <scope>IDENTIFICATION</scope>
</reference>
<protein>
    <submittedName>
        <fullName evidence="1">Uncharacterized protein</fullName>
    </submittedName>
</protein>
<dbReference type="Proteomes" id="UP000006038">
    <property type="component" value="Chromosome 11"/>
</dbReference>
<proteinExistence type="predicted"/>
<sequence length="74" mass="8193">MQIPSQGLSYLQSVVLNLLCFMQDFSMHVDCCLDLPNQYTFFSLTYGSLAFPGPLVGKTYAAILLHFASRLLAA</sequence>
<dbReference type="HOGENOM" id="CLU_2691667_0_0_1"/>
<reference evidence="1" key="1">
    <citation type="journal article" date="2013" name="Nat. Commun.">
        <title>Whole-genome sequencing of Oryza brachyantha reveals mechanisms underlying Oryza genome evolution.</title>
        <authorList>
            <person name="Chen J."/>
            <person name="Huang Q."/>
            <person name="Gao D."/>
            <person name="Wang J."/>
            <person name="Lang Y."/>
            <person name="Liu T."/>
            <person name="Li B."/>
            <person name="Bai Z."/>
            <person name="Luis Goicoechea J."/>
            <person name="Liang C."/>
            <person name="Chen C."/>
            <person name="Zhang W."/>
            <person name="Sun S."/>
            <person name="Liao Y."/>
            <person name="Zhang X."/>
            <person name="Yang L."/>
            <person name="Song C."/>
            <person name="Wang M."/>
            <person name="Shi J."/>
            <person name="Liu G."/>
            <person name="Liu J."/>
            <person name="Zhou H."/>
            <person name="Zhou W."/>
            <person name="Yu Q."/>
            <person name="An N."/>
            <person name="Chen Y."/>
            <person name="Cai Q."/>
            <person name="Wang B."/>
            <person name="Liu B."/>
            <person name="Min J."/>
            <person name="Huang Y."/>
            <person name="Wu H."/>
            <person name="Li Z."/>
            <person name="Zhang Y."/>
            <person name="Yin Y."/>
            <person name="Song W."/>
            <person name="Jiang J."/>
            <person name="Jackson S.A."/>
            <person name="Wing R.A."/>
            <person name="Wang J."/>
            <person name="Chen M."/>
        </authorList>
    </citation>
    <scope>NUCLEOTIDE SEQUENCE [LARGE SCALE GENOMIC DNA]</scope>
    <source>
        <strain evidence="1">cv. IRGC 101232</strain>
    </source>
</reference>
<dbReference type="EnsemblPlants" id="OB11G27920.1">
    <property type="protein sequence ID" value="OB11G27920.1"/>
    <property type="gene ID" value="OB11G27920"/>
</dbReference>
<dbReference type="Gramene" id="OB11G27920.1">
    <property type="protein sequence ID" value="OB11G27920.1"/>
    <property type="gene ID" value="OB11G27920"/>
</dbReference>
<evidence type="ECO:0000313" key="2">
    <source>
        <dbReference type="Proteomes" id="UP000006038"/>
    </source>
</evidence>
<name>J3NAF6_ORYBR</name>
<organism evidence="1">
    <name type="scientific">Oryza brachyantha</name>
    <name type="common">malo sina</name>
    <dbReference type="NCBI Taxonomy" id="4533"/>
    <lineage>
        <taxon>Eukaryota</taxon>
        <taxon>Viridiplantae</taxon>
        <taxon>Streptophyta</taxon>
        <taxon>Embryophyta</taxon>
        <taxon>Tracheophyta</taxon>
        <taxon>Spermatophyta</taxon>
        <taxon>Magnoliopsida</taxon>
        <taxon>Liliopsida</taxon>
        <taxon>Poales</taxon>
        <taxon>Poaceae</taxon>
        <taxon>BOP clade</taxon>
        <taxon>Oryzoideae</taxon>
        <taxon>Oryzeae</taxon>
        <taxon>Oryzinae</taxon>
        <taxon>Oryza</taxon>
    </lineage>
</organism>
<evidence type="ECO:0000313" key="1">
    <source>
        <dbReference type="EnsemblPlants" id="OB11G27920.1"/>
    </source>
</evidence>
<accession>J3NAF6</accession>
<keyword evidence="2" id="KW-1185">Reference proteome</keyword>
<dbReference type="AlphaFoldDB" id="J3NAF6"/>